<feature type="domain" description="Methyltransferase type 11" evidence="5">
    <location>
        <begin position="50"/>
        <end position="146"/>
    </location>
</feature>
<evidence type="ECO:0000313" key="6">
    <source>
        <dbReference type="EMBL" id="MBE1560488.1"/>
    </source>
</evidence>
<evidence type="ECO:0000256" key="3">
    <source>
        <dbReference type="ARBA" id="ARBA00022679"/>
    </source>
</evidence>
<organism evidence="6 7">
    <name type="scientific">Nonomuraea africana</name>
    <dbReference type="NCBI Taxonomy" id="46171"/>
    <lineage>
        <taxon>Bacteria</taxon>
        <taxon>Bacillati</taxon>
        <taxon>Actinomycetota</taxon>
        <taxon>Actinomycetes</taxon>
        <taxon>Streptosporangiales</taxon>
        <taxon>Streptosporangiaceae</taxon>
        <taxon>Nonomuraea</taxon>
    </lineage>
</organism>
<dbReference type="GO" id="GO:0032259">
    <property type="term" value="P:methylation"/>
    <property type="evidence" value="ECO:0007669"/>
    <property type="project" value="UniProtKB-KW"/>
</dbReference>
<keyword evidence="3" id="KW-0808">Transferase</keyword>
<reference evidence="6 7" key="1">
    <citation type="submission" date="2020-10" db="EMBL/GenBank/DDBJ databases">
        <title>Sequencing the genomes of 1000 actinobacteria strains.</title>
        <authorList>
            <person name="Klenk H.-P."/>
        </authorList>
    </citation>
    <scope>NUCLEOTIDE SEQUENCE [LARGE SCALE GENOMIC DNA]</scope>
    <source>
        <strain evidence="6 7">DSM 43748</strain>
    </source>
</reference>
<evidence type="ECO:0000313" key="7">
    <source>
        <dbReference type="Proteomes" id="UP000661607"/>
    </source>
</evidence>
<accession>A0ABR9KFR0</accession>
<proteinExistence type="predicted"/>
<keyword evidence="2 6" id="KW-0489">Methyltransferase</keyword>
<dbReference type="Proteomes" id="UP000661607">
    <property type="component" value="Unassembled WGS sequence"/>
</dbReference>
<evidence type="ECO:0000256" key="2">
    <source>
        <dbReference type="ARBA" id="ARBA00022603"/>
    </source>
</evidence>
<gene>
    <name evidence="6" type="ORF">H4W81_003267</name>
</gene>
<dbReference type="Pfam" id="PF08241">
    <property type="entry name" value="Methyltransf_11"/>
    <property type="match status" value="1"/>
</dbReference>
<dbReference type="CDD" id="cd02440">
    <property type="entry name" value="AdoMet_MTases"/>
    <property type="match status" value="1"/>
</dbReference>
<keyword evidence="7" id="KW-1185">Reference proteome</keyword>
<comment type="pathway">
    <text evidence="1">Lipid metabolism.</text>
</comment>
<dbReference type="RefSeq" id="WP_192775556.1">
    <property type="nucleotide sequence ID" value="NZ_BAAASY010000040.1"/>
</dbReference>
<protein>
    <submittedName>
        <fullName evidence="6">SAM-dependent methyltransferase</fullName>
    </submittedName>
</protein>
<dbReference type="Gene3D" id="3.40.50.150">
    <property type="entry name" value="Vaccinia Virus protein VP39"/>
    <property type="match status" value="1"/>
</dbReference>
<evidence type="ECO:0000259" key="5">
    <source>
        <dbReference type="Pfam" id="PF08241"/>
    </source>
</evidence>
<dbReference type="GO" id="GO:0008168">
    <property type="term" value="F:methyltransferase activity"/>
    <property type="evidence" value="ECO:0007669"/>
    <property type="project" value="UniProtKB-KW"/>
</dbReference>
<dbReference type="SUPFAM" id="SSF53335">
    <property type="entry name" value="S-adenosyl-L-methionine-dependent methyltransferases"/>
    <property type="match status" value="1"/>
</dbReference>
<name>A0ABR9KFR0_9ACTN</name>
<dbReference type="PANTHER" id="PTHR44307">
    <property type="entry name" value="PHOSPHOETHANOLAMINE METHYLTRANSFERASE"/>
    <property type="match status" value="1"/>
</dbReference>
<evidence type="ECO:0000256" key="1">
    <source>
        <dbReference type="ARBA" id="ARBA00005189"/>
    </source>
</evidence>
<dbReference type="InterPro" id="IPR029063">
    <property type="entry name" value="SAM-dependent_MTases_sf"/>
</dbReference>
<comment type="caution">
    <text evidence="6">The sequence shown here is derived from an EMBL/GenBank/DDBJ whole genome shotgun (WGS) entry which is preliminary data.</text>
</comment>
<dbReference type="PANTHER" id="PTHR44307:SF2">
    <property type="entry name" value="PHOSPHOETHANOLAMINE METHYLTRANSFERASE ISOFORM X1"/>
    <property type="match status" value="1"/>
</dbReference>
<sequence length="275" mass="28715">MTSVVNEQREIWDAVSDGWRRWQNVFERGAASVSTALVRLGGLRPGQSVLDVGTGLGEPALTAAGVVGPRGRVVGIDVSPAMISAARARAAHVPFAEFLVGDVTTAGLAPGSFDVVLSRWGLMFAADRVATLRALAGLLKPGGVLAAATWAPPPAVPMISLAFRVIAERLALAPPPPGLPGPFSMADPKEVAAELAEAGFTEVTVTERKVPFVMESVSHFVAFSRDVLPPRMRSLVREAADPLIWDAVAEAAAAHAKPDGSLDLTSTCLCVRGAR</sequence>
<dbReference type="InterPro" id="IPR013216">
    <property type="entry name" value="Methyltransf_11"/>
</dbReference>
<comment type="pathway">
    <text evidence="4">Phospholipid metabolism.</text>
</comment>
<evidence type="ECO:0000256" key="4">
    <source>
        <dbReference type="ARBA" id="ARBA00025707"/>
    </source>
</evidence>
<dbReference type="EMBL" id="JADBEF010000001">
    <property type="protein sequence ID" value="MBE1560488.1"/>
    <property type="molecule type" value="Genomic_DNA"/>
</dbReference>